<dbReference type="EMBL" id="BARU01040788">
    <property type="protein sequence ID" value="GAH81420.1"/>
    <property type="molecule type" value="Genomic_DNA"/>
</dbReference>
<proteinExistence type="predicted"/>
<dbReference type="AlphaFoldDB" id="X1JIV0"/>
<feature type="domain" description="Cupin type-2" evidence="1">
    <location>
        <begin position="60"/>
        <end position="135"/>
    </location>
</feature>
<protein>
    <recommendedName>
        <fullName evidence="1">Cupin type-2 domain-containing protein</fullName>
    </recommendedName>
</protein>
<reference evidence="2" key="1">
    <citation type="journal article" date="2014" name="Front. Microbiol.">
        <title>High frequency of phylogenetically diverse reductive dehalogenase-homologous genes in deep subseafloor sedimentary metagenomes.</title>
        <authorList>
            <person name="Kawai M."/>
            <person name="Futagami T."/>
            <person name="Toyoda A."/>
            <person name="Takaki Y."/>
            <person name="Nishi S."/>
            <person name="Hori S."/>
            <person name="Arai W."/>
            <person name="Tsubouchi T."/>
            <person name="Morono Y."/>
            <person name="Uchiyama I."/>
            <person name="Ito T."/>
            <person name="Fujiyama A."/>
            <person name="Inagaki F."/>
            <person name="Takami H."/>
        </authorList>
    </citation>
    <scope>NUCLEOTIDE SEQUENCE</scope>
    <source>
        <strain evidence="2">Expedition CK06-06</strain>
    </source>
</reference>
<dbReference type="CDD" id="cd02208">
    <property type="entry name" value="cupin_RmlC-like"/>
    <property type="match status" value="1"/>
</dbReference>
<organism evidence="2">
    <name type="scientific">marine sediment metagenome</name>
    <dbReference type="NCBI Taxonomy" id="412755"/>
    <lineage>
        <taxon>unclassified sequences</taxon>
        <taxon>metagenomes</taxon>
        <taxon>ecological metagenomes</taxon>
    </lineage>
</organism>
<dbReference type="Gene3D" id="2.60.120.10">
    <property type="entry name" value="Jelly Rolls"/>
    <property type="match status" value="1"/>
</dbReference>
<dbReference type="SUPFAM" id="SSF51182">
    <property type="entry name" value="RmlC-like cupins"/>
    <property type="match status" value="1"/>
</dbReference>
<accession>X1JIV0</accession>
<dbReference type="Pfam" id="PF07883">
    <property type="entry name" value="Cupin_2"/>
    <property type="match status" value="1"/>
</dbReference>
<sequence>MMGNELDLLGQWPFPREELEKMKEGVYIPREKILRFIHGKRNNTRIDFYVSNDLFHVGKMVIPAKGSSDIEVHNGDEVIYVLKGTLNTRIYNNRANKTSVINEGYVIYEDEKFLIPRGLKHRYFNFDDEPIEFLLAVASWKNSNSIIQSREDKNRAKDQPEFGLSIPSWQGKYPFSPEEKKPAVLRKQDAIHMIYGREPNE</sequence>
<comment type="caution">
    <text evidence="2">The sequence shown here is derived from an EMBL/GenBank/DDBJ whole genome shotgun (WGS) entry which is preliminary data.</text>
</comment>
<evidence type="ECO:0000259" key="1">
    <source>
        <dbReference type="Pfam" id="PF07883"/>
    </source>
</evidence>
<dbReference type="InterPro" id="IPR013096">
    <property type="entry name" value="Cupin_2"/>
</dbReference>
<dbReference type="InterPro" id="IPR011051">
    <property type="entry name" value="RmlC_Cupin_sf"/>
</dbReference>
<gene>
    <name evidence="2" type="ORF">S03H2_63005</name>
</gene>
<feature type="non-terminal residue" evidence="2">
    <location>
        <position position="201"/>
    </location>
</feature>
<name>X1JIV0_9ZZZZ</name>
<dbReference type="InterPro" id="IPR014710">
    <property type="entry name" value="RmlC-like_jellyroll"/>
</dbReference>
<evidence type="ECO:0000313" key="2">
    <source>
        <dbReference type="EMBL" id="GAH81420.1"/>
    </source>
</evidence>